<dbReference type="WBParaSite" id="RSKR_0000556800.1">
    <property type="protein sequence ID" value="RSKR_0000556800.1"/>
    <property type="gene ID" value="RSKR_0000556800"/>
</dbReference>
<evidence type="ECO:0000313" key="1">
    <source>
        <dbReference type="Proteomes" id="UP000095286"/>
    </source>
</evidence>
<protein>
    <submittedName>
        <fullName evidence="2">HMG box domain-containing protein</fullName>
    </submittedName>
</protein>
<accession>A0AC35TYT3</accession>
<proteinExistence type="predicted"/>
<name>A0AC35TYT3_9BILA</name>
<dbReference type="Proteomes" id="UP000095286">
    <property type="component" value="Unplaced"/>
</dbReference>
<evidence type="ECO:0000313" key="2">
    <source>
        <dbReference type="WBParaSite" id="RSKR_0000556800.1"/>
    </source>
</evidence>
<reference evidence="2" key="1">
    <citation type="submission" date="2016-11" db="UniProtKB">
        <authorList>
            <consortium name="WormBaseParasite"/>
        </authorList>
    </citation>
    <scope>IDENTIFICATION</scope>
    <source>
        <strain evidence="2">KR3021</strain>
    </source>
</reference>
<organism evidence="1 2">
    <name type="scientific">Rhabditophanes sp. KR3021</name>
    <dbReference type="NCBI Taxonomy" id="114890"/>
    <lineage>
        <taxon>Eukaryota</taxon>
        <taxon>Metazoa</taxon>
        <taxon>Ecdysozoa</taxon>
        <taxon>Nematoda</taxon>
        <taxon>Chromadorea</taxon>
        <taxon>Rhabditida</taxon>
        <taxon>Tylenchina</taxon>
        <taxon>Panagrolaimomorpha</taxon>
        <taxon>Strongyloidoidea</taxon>
        <taxon>Alloionematidae</taxon>
        <taxon>Rhabditophanes</taxon>
    </lineage>
</organism>
<sequence length="349" mass="39018">MMENDLKSSVAMTNDSYLNMYPPFGNMHNPSNLPLNPTQPPTPIGHHDEMLPADSPGSSSNGAGSCDKEKKLDDRVKRPMNAFMVWSRGQRRKMAQENPKMHNSEISKRLGTEWKMLNENDKRPFIDEAKRLRQIHMKEHPDYKYRPRRKTKSMVKKIGGNSHMAHTGLQQMSAAAASAAINGFLDPNSRNTMQQVWAGQPATSSSNLNYYDSFNMYNRGNGHLNYDPLGQMQGYLQHGASQVNNNYNLASVAAQYNTHQPTQQQNHVHGYNGNSGPEQMIKQESDSLQSDALTSIMNGGNGSLYGGNPFEAFNIMNQGQKEGTSMPMSYLGGDSRLHYLDSSMNLPLQ</sequence>